<proteinExistence type="predicted"/>
<keyword evidence="1" id="KW-0812">Transmembrane</keyword>
<name>A0A2S2E4Q6_9ALTE</name>
<evidence type="ECO:0008006" key="4">
    <source>
        <dbReference type="Google" id="ProtNLM"/>
    </source>
</evidence>
<gene>
    <name evidence="2" type="ORF">HMF8227_02183</name>
</gene>
<keyword evidence="1" id="KW-1133">Transmembrane helix</keyword>
<feature type="transmembrane region" description="Helical" evidence="1">
    <location>
        <begin position="28"/>
        <end position="45"/>
    </location>
</feature>
<dbReference type="InterPro" id="IPR019253">
    <property type="entry name" value="DUF2244_TM"/>
</dbReference>
<dbReference type="Pfam" id="PF10003">
    <property type="entry name" value="DUF2244"/>
    <property type="match status" value="1"/>
</dbReference>
<sequence>MIRVYRRGAITTIDMQPNRSASWRQTQYLLVAIAMVSLTIAIAWAALGFWIILPFAGLEILLLLYLGYRTCHFTYGRQQLTITNYSLDFTYRLGKRQRRYILSRPQTSVLIFKPRHSLSSDKLVLFQDGFSLPIGEWLNRDDIATLAATLKEHALPCVLQNKVQRVALNPFPPEP</sequence>
<dbReference type="KEGG" id="salh:HMF8227_02183"/>
<protein>
    <recommendedName>
        <fullName evidence="4">DUF2244 domain-containing protein</fullName>
    </recommendedName>
</protein>
<dbReference type="AlphaFoldDB" id="A0A2S2E4Q6"/>
<keyword evidence="3" id="KW-1185">Reference proteome</keyword>
<dbReference type="OrthoDB" id="7062615at2"/>
<evidence type="ECO:0000256" key="1">
    <source>
        <dbReference type="SAM" id="Phobius"/>
    </source>
</evidence>
<reference evidence="2 3" key="1">
    <citation type="submission" date="2018-05" db="EMBL/GenBank/DDBJ databases">
        <title>Salinimonas sp. HMF8227 Genome sequencing and assembly.</title>
        <authorList>
            <person name="Kang H."/>
            <person name="Kang J."/>
            <person name="Cha I."/>
            <person name="Kim H."/>
            <person name="Joh K."/>
        </authorList>
    </citation>
    <scope>NUCLEOTIDE SEQUENCE [LARGE SCALE GENOMIC DNA]</scope>
    <source>
        <strain evidence="2 3">HMF8227</strain>
    </source>
</reference>
<dbReference type="EMBL" id="CP029347">
    <property type="protein sequence ID" value="AWL12641.1"/>
    <property type="molecule type" value="Genomic_DNA"/>
</dbReference>
<keyword evidence="1" id="KW-0472">Membrane</keyword>
<feature type="transmembrane region" description="Helical" evidence="1">
    <location>
        <begin position="51"/>
        <end position="68"/>
    </location>
</feature>
<dbReference type="RefSeq" id="WP_109340196.1">
    <property type="nucleotide sequence ID" value="NZ_CP029347.1"/>
</dbReference>
<evidence type="ECO:0000313" key="3">
    <source>
        <dbReference type="Proteomes" id="UP000245728"/>
    </source>
</evidence>
<organism evidence="2 3">
    <name type="scientific">Saliniradius amylolyticus</name>
    <dbReference type="NCBI Taxonomy" id="2183582"/>
    <lineage>
        <taxon>Bacteria</taxon>
        <taxon>Pseudomonadati</taxon>
        <taxon>Pseudomonadota</taxon>
        <taxon>Gammaproteobacteria</taxon>
        <taxon>Alteromonadales</taxon>
        <taxon>Alteromonadaceae</taxon>
        <taxon>Saliniradius</taxon>
    </lineage>
</organism>
<dbReference type="Proteomes" id="UP000245728">
    <property type="component" value="Chromosome"/>
</dbReference>
<evidence type="ECO:0000313" key="2">
    <source>
        <dbReference type="EMBL" id="AWL12641.1"/>
    </source>
</evidence>
<accession>A0A2S2E4Q6</accession>